<evidence type="ECO:0000256" key="2">
    <source>
        <dbReference type="ARBA" id="ARBA00004225"/>
    </source>
</evidence>
<feature type="transmembrane region" description="Helical" evidence="17">
    <location>
        <begin position="136"/>
        <end position="159"/>
    </location>
</feature>
<dbReference type="GeneID" id="63380742"/>
<keyword evidence="6 17" id="KW-0813">Transport</keyword>
<evidence type="ECO:0000259" key="18">
    <source>
        <dbReference type="Pfam" id="PF00361"/>
    </source>
</evidence>
<dbReference type="AlphaFoldDB" id="A0A7S6XWW3"/>
<evidence type="ECO:0000256" key="17">
    <source>
        <dbReference type="RuleBase" id="RU003297"/>
    </source>
</evidence>
<reference evidence="20" key="1">
    <citation type="submission" date="2020-10" db="EMBL/GenBank/DDBJ databases">
        <title>The complete mitochondrial genome of the gate-keeper ant Colobopsis nipponica (Wheeler, W.M., 1928).</title>
        <authorList>
            <person name="Park J."/>
            <person name="Xi H."/>
            <person name="Park J."/>
        </authorList>
    </citation>
    <scope>NUCLEOTIDE SEQUENCE</scope>
</reference>
<feature type="domain" description="NADH:quinone oxidoreductase/Mrp antiporter transmembrane" evidence="18">
    <location>
        <begin position="103"/>
        <end position="384"/>
    </location>
</feature>
<protein>
    <recommendedName>
        <fullName evidence="5 17">NADH-ubiquinone oxidoreductase chain 4</fullName>
        <ecNumber evidence="4 17">7.1.1.2</ecNumber>
    </recommendedName>
</protein>
<dbReference type="GO" id="GO:0003954">
    <property type="term" value="F:NADH dehydrogenase activity"/>
    <property type="evidence" value="ECO:0007669"/>
    <property type="project" value="TreeGrafter"/>
</dbReference>
<feature type="transmembrane region" description="Helical" evidence="17">
    <location>
        <begin position="211"/>
        <end position="233"/>
    </location>
</feature>
<feature type="transmembrane region" description="Helical" evidence="17">
    <location>
        <begin position="418"/>
        <end position="440"/>
    </location>
</feature>
<dbReference type="PANTHER" id="PTHR43507">
    <property type="entry name" value="NADH-UBIQUINONE OXIDOREDUCTASE CHAIN 4"/>
    <property type="match status" value="1"/>
</dbReference>
<sequence>MIKFVMIIFFMCLMMMFNKKIMYYYNLCFLISFFFLFKYMFKDGVWVSISLSYGFDFYSYNLLLLSFWIIGLMFMVIQLEKMSVVKSLMFLVMMMILIIFFLSMNLLLFYFMFELSLIPVFMLIIYWGLNFERLSASFYLLLYTMFVSLPLLVYIMKMLKLYKTLEMSLMKMGVMNLSVLDYLILFLAFLIKMPIYMFHSWLPKAHVEAPVYGSMILAAILLKLGSYGLLRFIDIFLFSSLKYNYLIFSVGIVGSFIVSLVCLIQVDMKSLVAYSSVVHMNMLMCSVYTMTKLGFMSSYILMISHGLCSSALFFMVNLYYERSLSRLMFLNKGMMSIYPSLSVWWFGFCVINFSFPFSLNFISELLLIMVIISFDIILMIYIMLVCFFSSVYSLYLYSYIQHGQVYSENNKKFYVIYLSDYLILIVHMVPLVLMIFNLVLF</sequence>
<comment type="function">
    <text evidence="17">Core subunit of the mitochondrial membrane respiratory chain NADH dehydrogenase (Complex I) which catalyzes electron transfer from NADH through the respiratory chain, using ubiquinone as an electron acceptor. Essential for the catalytic activity and assembly of complex I.</text>
</comment>
<feature type="transmembrane region" description="Helical" evidence="17">
    <location>
        <begin position="365"/>
        <end position="397"/>
    </location>
</feature>
<feature type="transmembrane region" description="Helical" evidence="17">
    <location>
        <begin position="296"/>
        <end position="320"/>
    </location>
</feature>
<organism evidence="20">
    <name type="scientific">Colobopsis nipponica</name>
    <dbReference type="NCBI Taxonomy" id="2681982"/>
    <lineage>
        <taxon>Eukaryota</taxon>
        <taxon>Metazoa</taxon>
        <taxon>Ecdysozoa</taxon>
        <taxon>Arthropoda</taxon>
        <taxon>Hexapoda</taxon>
        <taxon>Insecta</taxon>
        <taxon>Pterygota</taxon>
        <taxon>Neoptera</taxon>
        <taxon>Endopterygota</taxon>
        <taxon>Hymenoptera</taxon>
        <taxon>Apocrita</taxon>
        <taxon>Aculeata</taxon>
        <taxon>Formicoidea</taxon>
        <taxon>Formicidae</taxon>
        <taxon>Formicinae</taxon>
        <taxon>Colobopsis</taxon>
    </lineage>
</organism>
<comment type="similarity">
    <text evidence="3 17">Belongs to the complex I subunit 4 family.</text>
</comment>
<evidence type="ECO:0000256" key="7">
    <source>
        <dbReference type="ARBA" id="ARBA00022660"/>
    </source>
</evidence>
<dbReference type="GO" id="GO:0008137">
    <property type="term" value="F:NADH dehydrogenase (ubiquinone) activity"/>
    <property type="evidence" value="ECO:0007669"/>
    <property type="project" value="UniProtKB-UniRule"/>
</dbReference>
<comment type="function">
    <text evidence="1">Core subunit of the mitochondrial membrane respiratory chain NADH dehydrogenase (Complex I) that is believed to belong to the minimal assembly required for catalysis. Complex I functions in the transfer of electrons from NADH to the respiratory chain. The immediate electron acceptor for the enzyme is believed to be ubiquinone.</text>
</comment>
<feature type="transmembrane region" description="Helical" evidence="17">
    <location>
        <begin position="84"/>
        <end position="102"/>
    </location>
</feature>
<evidence type="ECO:0000256" key="6">
    <source>
        <dbReference type="ARBA" id="ARBA00022448"/>
    </source>
</evidence>
<feature type="domain" description="NADH:ubiquinone oxidoreductase chain 4 N-terminal" evidence="19">
    <location>
        <begin position="1"/>
        <end position="101"/>
    </location>
</feature>
<keyword evidence="10 17" id="KW-0249">Electron transport</keyword>
<dbReference type="GO" id="GO:0048039">
    <property type="term" value="F:ubiquinone binding"/>
    <property type="evidence" value="ECO:0007669"/>
    <property type="project" value="TreeGrafter"/>
</dbReference>
<dbReference type="EMBL" id="MW067133">
    <property type="protein sequence ID" value="QOW83439.1"/>
    <property type="molecule type" value="Genomic_DNA"/>
</dbReference>
<evidence type="ECO:0000256" key="16">
    <source>
        <dbReference type="ARBA" id="ARBA00049551"/>
    </source>
</evidence>
<evidence type="ECO:0000259" key="19">
    <source>
        <dbReference type="Pfam" id="PF01059"/>
    </source>
</evidence>
<keyword evidence="15 17" id="KW-0472">Membrane</keyword>
<feature type="transmembrane region" description="Helical" evidence="17">
    <location>
        <begin position="58"/>
        <end position="77"/>
    </location>
</feature>
<gene>
    <name evidence="20" type="primary">ND4</name>
</gene>
<evidence type="ECO:0000256" key="13">
    <source>
        <dbReference type="ARBA" id="ARBA00023075"/>
    </source>
</evidence>
<geneLocation type="mitochondrion" evidence="20"/>
<dbReference type="RefSeq" id="YP_010034070.1">
    <property type="nucleotide sequence ID" value="NC_053900.1"/>
</dbReference>
<dbReference type="InterPro" id="IPR000260">
    <property type="entry name" value="NADH4_N"/>
</dbReference>
<evidence type="ECO:0000256" key="10">
    <source>
        <dbReference type="ARBA" id="ARBA00022982"/>
    </source>
</evidence>
<proteinExistence type="inferred from homology"/>
<evidence type="ECO:0000256" key="14">
    <source>
        <dbReference type="ARBA" id="ARBA00023128"/>
    </source>
</evidence>
<keyword evidence="7 17" id="KW-0679">Respiratory chain</keyword>
<dbReference type="InterPro" id="IPR003918">
    <property type="entry name" value="NADH_UbQ_OxRdtase"/>
</dbReference>
<keyword evidence="14 17" id="KW-0496">Mitochondrion</keyword>
<evidence type="ECO:0000313" key="20">
    <source>
        <dbReference type="EMBL" id="QOW83439.1"/>
    </source>
</evidence>
<dbReference type="InterPro" id="IPR001750">
    <property type="entry name" value="ND/Mrp_TM"/>
</dbReference>
<evidence type="ECO:0000256" key="3">
    <source>
        <dbReference type="ARBA" id="ARBA00009025"/>
    </source>
</evidence>
<keyword evidence="8 17" id="KW-0812">Transmembrane</keyword>
<dbReference type="GO" id="GO:0031966">
    <property type="term" value="C:mitochondrial membrane"/>
    <property type="evidence" value="ECO:0007669"/>
    <property type="project" value="UniProtKB-SubCell"/>
</dbReference>
<name>A0A7S6XWW3_9HYME</name>
<keyword evidence="11 17" id="KW-1133">Transmembrane helix</keyword>
<dbReference type="CTD" id="4538"/>
<evidence type="ECO:0000256" key="5">
    <source>
        <dbReference type="ARBA" id="ARBA00021006"/>
    </source>
</evidence>
<evidence type="ECO:0000256" key="15">
    <source>
        <dbReference type="ARBA" id="ARBA00023136"/>
    </source>
</evidence>
<evidence type="ECO:0000256" key="1">
    <source>
        <dbReference type="ARBA" id="ARBA00003257"/>
    </source>
</evidence>
<evidence type="ECO:0000256" key="9">
    <source>
        <dbReference type="ARBA" id="ARBA00022967"/>
    </source>
</evidence>
<evidence type="ECO:0000256" key="12">
    <source>
        <dbReference type="ARBA" id="ARBA00023027"/>
    </source>
</evidence>
<dbReference type="Pfam" id="PF00361">
    <property type="entry name" value="Proton_antipo_M"/>
    <property type="match status" value="1"/>
</dbReference>
<feature type="transmembrane region" description="Helical" evidence="17">
    <location>
        <begin position="245"/>
        <end position="264"/>
    </location>
</feature>
<keyword evidence="12 17" id="KW-0520">NAD</keyword>
<accession>A0A7S6XWW3</accession>
<dbReference type="GO" id="GO:0042773">
    <property type="term" value="P:ATP synthesis coupled electron transport"/>
    <property type="evidence" value="ECO:0007669"/>
    <property type="project" value="InterPro"/>
</dbReference>
<dbReference type="Pfam" id="PF01059">
    <property type="entry name" value="Oxidored_q5_N"/>
    <property type="match status" value="1"/>
</dbReference>
<dbReference type="GO" id="GO:0015990">
    <property type="term" value="P:electron transport coupled proton transport"/>
    <property type="evidence" value="ECO:0007669"/>
    <property type="project" value="TreeGrafter"/>
</dbReference>
<feature type="transmembrane region" description="Helical" evidence="17">
    <location>
        <begin position="179"/>
        <end position="199"/>
    </location>
</feature>
<evidence type="ECO:0000256" key="8">
    <source>
        <dbReference type="ARBA" id="ARBA00022692"/>
    </source>
</evidence>
<comment type="subcellular location">
    <subcellularLocation>
        <location evidence="2 17">Mitochondrion membrane</location>
        <topology evidence="2 17">Multi-pass membrane protein</topology>
    </subcellularLocation>
</comment>
<feature type="transmembrane region" description="Helical" evidence="17">
    <location>
        <begin position="341"/>
        <end position="359"/>
    </location>
</feature>
<evidence type="ECO:0000256" key="4">
    <source>
        <dbReference type="ARBA" id="ARBA00012944"/>
    </source>
</evidence>
<keyword evidence="9" id="KW-1278">Translocase</keyword>
<comment type="catalytic activity">
    <reaction evidence="16 17">
        <text>a ubiquinone + NADH + 5 H(+)(in) = a ubiquinol + NAD(+) + 4 H(+)(out)</text>
        <dbReference type="Rhea" id="RHEA:29091"/>
        <dbReference type="Rhea" id="RHEA-COMP:9565"/>
        <dbReference type="Rhea" id="RHEA-COMP:9566"/>
        <dbReference type="ChEBI" id="CHEBI:15378"/>
        <dbReference type="ChEBI" id="CHEBI:16389"/>
        <dbReference type="ChEBI" id="CHEBI:17976"/>
        <dbReference type="ChEBI" id="CHEBI:57540"/>
        <dbReference type="ChEBI" id="CHEBI:57945"/>
        <dbReference type="EC" id="7.1.1.2"/>
    </reaction>
</comment>
<dbReference type="EC" id="7.1.1.2" evidence="4 17"/>
<keyword evidence="13 17" id="KW-0830">Ubiquinone</keyword>
<evidence type="ECO:0000256" key="11">
    <source>
        <dbReference type="ARBA" id="ARBA00022989"/>
    </source>
</evidence>
<dbReference type="PRINTS" id="PR01437">
    <property type="entry name" value="NUOXDRDTASE4"/>
</dbReference>
<dbReference type="PANTHER" id="PTHR43507:SF20">
    <property type="entry name" value="NADH-UBIQUINONE OXIDOREDUCTASE CHAIN 4"/>
    <property type="match status" value="1"/>
</dbReference>